<dbReference type="PANTHER" id="PTHR12934">
    <property type="entry name" value="50S RIBOSOMAL PROTEIN L15"/>
    <property type="match status" value="1"/>
</dbReference>
<dbReference type="InterPro" id="IPR030878">
    <property type="entry name" value="Ribosomal_uL15"/>
</dbReference>
<name>A0A523QMQ2_UNCAE</name>
<evidence type="ECO:0000256" key="3">
    <source>
        <dbReference type="ARBA" id="ARBA00023274"/>
    </source>
</evidence>
<dbReference type="NCBIfam" id="TIGR01071">
    <property type="entry name" value="rplO_bact"/>
    <property type="match status" value="1"/>
</dbReference>
<dbReference type="InterPro" id="IPR021131">
    <property type="entry name" value="Ribosomal_uL15/eL18"/>
</dbReference>
<dbReference type="InterPro" id="IPR036227">
    <property type="entry name" value="Ribosomal_uL15/eL18_sf"/>
</dbReference>
<dbReference type="Pfam" id="PF00828">
    <property type="entry name" value="Ribosomal_L27A"/>
    <property type="match status" value="1"/>
</dbReference>
<organism evidence="7 8">
    <name type="scientific">Aerophobetes bacterium</name>
    <dbReference type="NCBI Taxonomy" id="2030807"/>
    <lineage>
        <taxon>Bacteria</taxon>
        <taxon>Candidatus Aerophobota</taxon>
    </lineage>
</organism>
<keyword evidence="4" id="KW-0699">rRNA-binding</keyword>
<evidence type="ECO:0000256" key="5">
    <source>
        <dbReference type="SAM" id="MobiDB-lite"/>
    </source>
</evidence>
<dbReference type="GO" id="GO:0003735">
    <property type="term" value="F:structural constituent of ribosome"/>
    <property type="evidence" value="ECO:0007669"/>
    <property type="project" value="InterPro"/>
</dbReference>
<reference evidence="7 8" key="1">
    <citation type="submission" date="2019-03" db="EMBL/GenBank/DDBJ databases">
        <title>Metabolic potential of uncultured bacteria and archaea associated with petroleum seepage in deep-sea sediments.</title>
        <authorList>
            <person name="Dong X."/>
            <person name="Hubert C."/>
        </authorList>
    </citation>
    <scope>NUCLEOTIDE SEQUENCE [LARGE SCALE GENOMIC DNA]</scope>
    <source>
        <strain evidence="7">E44_bin92</strain>
    </source>
</reference>
<evidence type="ECO:0000313" key="7">
    <source>
        <dbReference type="EMBL" id="TES87088.1"/>
    </source>
</evidence>
<evidence type="ECO:0000256" key="1">
    <source>
        <dbReference type="ARBA" id="ARBA00007320"/>
    </source>
</evidence>
<feature type="domain" description="Large ribosomal subunit protein uL15/eL18" evidence="6">
    <location>
        <begin position="74"/>
        <end position="136"/>
    </location>
</feature>
<dbReference type="Proteomes" id="UP000320781">
    <property type="component" value="Unassembled WGS sequence"/>
</dbReference>
<dbReference type="InterPro" id="IPR005749">
    <property type="entry name" value="Ribosomal_uL15_bac-type"/>
</dbReference>
<keyword evidence="4" id="KW-0694">RNA-binding</keyword>
<keyword evidence="3 4" id="KW-0687">Ribonucleoprotein</keyword>
<dbReference type="SUPFAM" id="SSF52080">
    <property type="entry name" value="Ribosomal proteins L15p and L18e"/>
    <property type="match status" value="1"/>
</dbReference>
<comment type="function">
    <text evidence="4">Binds to the 23S rRNA.</text>
</comment>
<evidence type="ECO:0000259" key="6">
    <source>
        <dbReference type="Pfam" id="PF00828"/>
    </source>
</evidence>
<keyword evidence="2 4" id="KW-0689">Ribosomal protein</keyword>
<sequence length="146" mass="16036">MDTDLLKPHPGATHKKKRVGRGNSSGHGGTSTRGHKGQKARSKVAKWFEGGQMPLVRRIPKRGFHPPAREKLLTVNVEKLNVFKAGSEVDPEAMRKAGLVSRRGKVKILGRGELVRSLKVKADGFSKVALEKIERLKGRRKSSDVG</sequence>
<evidence type="ECO:0000313" key="8">
    <source>
        <dbReference type="Proteomes" id="UP000320781"/>
    </source>
</evidence>
<evidence type="ECO:0000256" key="4">
    <source>
        <dbReference type="HAMAP-Rule" id="MF_01341"/>
    </source>
</evidence>
<comment type="subunit">
    <text evidence="4">Part of the 50S ribosomal subunit.</text>
</comment>
<dbReference type="Gene3D" id="3.100.10.10">
    <property type="match status" value="1"/>
</dbReference>
<dbReference type="HAMAP" id="MF_01341">
    <property type="entry name" value="Ribosomal_uL15"/>
    <property type="match status" value="1"/>
</dbReference>
<evidence type="ECO:0000256" key="2">
    <source>
        <dbReference type="ARBA" id="ARBA00022980"/>
    </source>
</evidence>
<comment type="similarity">
    <text evidence="1 4">Belongs to the universal ribosomal protein uL15 family.</text>
</comment>
<dbReference type="AlphaFoldDB" id="A0A523QMQ2"/>
<gene>
    <name evidence="4" type="primary">rplO</name>
    <name evidence="7" type="ORF">E3J95_00285</name>
</gene>
<dbReference type="GO" id="GO:0019843">
    <property type="term" value="F:rRNA binding"/>
    <property type="evidence" value="ECO:0007669"/>
    <property type="project" value="UniProtKB-UniRule"/>
</dbReference>
<feature type="region of interest" description="Disordered" evidence="5">
    <location>
        <begin position="1"/>
        <end position="41"/>
    </location>
</feature>
<dbReference type="GO" id="GO:0006412">
    <property type="term" value="P:translation"/>
    <property type="evidence" value="ECO:0007669"/>
    <property type="project" value="UniProtKB-UniRule"/>
</dbReference>
<dbReference type="EMBL" id="SOKU01000014">
    <property type="protein sequence ID" value="TES87088.1"/>
    <property type="molecule type" value="Genomic_DNA"/>
</dbReference>
<protein>
    <recommendedName>
        <fullName evidence="4">Large ribosomal subunit protein uL15</fullName>
    </recommendedName>
</protein>
<accession>A0A523QMQ2</accession>
<comment type="caution">
    <text evidence="7">The sequence shown here is derived from an EMBL/GenBank/DDBJ whole genome shotgun (WGS) entry which is preliminary data.</text>
</comment>
<proteinExistence type="inferred from homology"/>
<dbReference type="GO" id="GO:0022625">
    <property type="term" value="C:cytosolic large ribosomal subunit"/>
    <property type="evidence" value="ECO:0007669"/>
    <property type="project" value="TreeGrafter"/>
</dbReference>
<dbReference type="PANTHER" id="PTHR12934:SF11">
    <property type="entry name" value="LARGE RIBOSOMAL SUBUNIT PROTEIN UL15M"/>
    <property type="match status" value="1"/>
</dbReference>